<comment type="caution">
    <text evidence="2">The sequence shown here is derived from an EMBL/GenBank/DDBJ whole genome shotgun (WGS) entry which is preliminary data.</text>
</comment>
<organism evidence="2 3">
    <name type="scientific">Rhynchospora pubera</name>
    <dbReference type="NCBI Taxonomy" id="906938"/>
    <lineage>
        <taxon>Eukaryota</taxon>
        <taxon>Viridiplantae</taxon>
        <taxon>Streptophyta</taxon>
        <taxon>Embryophyta</taxon>
        <taxon>Tracheophyta</taxon>
        <taxon>Spermatophyta</taxon>
        <taxon>Magnoliopsida</taxon>
        <taxon>Liliopsida</taxon>
        <taxon>Poales</taxon>
        <taxon>Cyperaceae</taxon>
        <taxon>Cyperoideae</taxon>
        <taxon>Rhynchosporeae</taxon>
        <taxon>Rhynchospora</taxon>
    </lineage>
</organism>
<proteinExistence type="predicted"/>
<evidence type="ECO:0000313" key="3">
    <source>
        <dbReference type="Proteomes" id="UP001140206"/>
    </source>
</evidence>
<feature type="chain" id="PRO_5043866024" evidence="1">
    <location>
        <begin position="22"/>
        <end position="488"/>
    </location>
</feature>
<reference evidence="2" key="1">
    <citation type="submission" date="2022-08" db="EMBL/GenBank/DDBJ databases">
        <authorList>
            <person name="Marques A."/>
        </authorList>
    </citation>
    <scope>NUCLEOTIDE SEQUENCE</scope>
    <source>
        <strain evidence="2">RhyPub2mFocal</strain>
        <tissue evidence="2">Leaves</tissue>
    </source>
</reference>
<protein>
    <submittedName>
        <fullName evidence="2">Pectin lyase-like superfamily protein</fullName>
    </submittedName>
</protein>
<dbReference type="InterPro" id="IPR039279">
    <property type="entry name" value="QRT3-like"/>
</dbReference>
<sequence length="488" mass="52989">MKTAGLFLLLTILCCAKAVIGFQRLSPEQHYARFQERAASRRLEENIGRVFYLTNFGADPKGANDSSDAIEKAIENAFKVQHDKNMLEGVNDLGGVVIDLQGGDYKISRTISFPPNGGGNVLIQGGSIRASENFKNKGCYLVQLWSPATTREGHENSPCKPNTKADIKKTALQVYYEDITFRDILFDSNHHGGGILAVNAVRIRIDNCYFKGFTTEGIKVEKGHEVFISSSFLGQTETIGGDKREKDFSGIAISLDGNDHAVTDVAIFSAAVGVLLSGQANILTGVHCYNKATGFGGVGILGKASCAQTRIDNCYMDYNSILLEDPEQMHITNTFFLGDGNVKLRAVNGEVHGLTIVNNMFSGNDNWVPIVSLDQSDAKFHKVGQVVIDNNVVNDMVLKATKARKTVAGKGKKWTADFQSVLVFKDLVSHVDYSLYVKNHGGNTTLPAHAITSVKNNKVVVEATAEVDGVVSVAVDQYLAPGETNHLH</sequence>
<name>A0AAV8CR76_9POAL</name>
<keyword evidence="2" id="KW-0456">Lyase</keyword>
<dbReference type="Gene3D" id="2.160.20.10">
    <property type="entry name" value="Single-stranded right-handed beta-helix, Pectin lyase-like"/>
    <property type="match status" value="1"/>
</dbReference>
<dbReference type="PANTHER" id="PTHR33928:SF2">
    <property type="entry name" value="PECTATE LYASE SUPERFAMILY PROTEIN DOMAIN-CONTAINING PROTEIN-RELATED"/>
    <property type="match status" value="1"/>
</dbReference>
<feature type="signal peptide" evidence="1">
    <location>
        <begin position="1"/>
        <end position="21"/>
    </location>
</feature>
<dbReference type="PANTHER" id="PTHR33928">
    <property type="entry name" value="POLYGALACTURONASE QRT3"/>
    <property type="match status" value="1"/>
</dbReference>
<evidence type="ECO:0000313" key="2">
    <source>
        <dbReference type="EMBL" id="KAJ4758347.1"/>
    </source>
</evidence>
<dbReference type="InterPro" id="IPR011050">
    <property type="entry name" value="Pectin_lyase_fold/virulence"/>
</dbReference>
<dbReference type="GO" id="GO:0016829">
    <property type="term" value="F:lyase activity"/>
    <property type="evidence" value="ECO:0007669"/>
    <property type="project" value="UniProtKB-KW"/>
</dbReference>
<dbReference type="InterPro" id="IPR012334">
    <property type="entry name" value="Pectin_lyas_fold"/>
</dbReference>
<keyword evidence="1" id="KW-0732">Signal</keyword>
<dbReference type="SUPFAM" id="SSF51126">
    <property type="entry name" value="Pectin lyase-like"/>
    <property type="match status" value="1"/>
</dbReference>
<accession>A0AAV8CR76</accession>
<gene>
    <name evidence="2" type="ORF">LUZ62_068722</name>
</gene>
<dbReference type="AlphaFoldDB" id="A0AAV8CR76"/>
<dbReference type="Proteomes" id="UP001140206">
    <property type="component" value="Chromosome 4"/>
</dbReference>
<dbReference type="EMBL" id="JAMFTS010000004">
    <property type="protein sequence ID" value="KAJ4758347.1"/>
    <property type="molecule type" value="Genomic_DNA"/>
</dbReference>
<evidence type="ECO:0000256" key="1">
    <source>
        <dbReference type="SAM" id="SignalP"/>
    </source>
</evidence>
<dbReference type="GO" id="GO:0004650">
    <property type="term" value="F:polygalacturonase activity"/>
    <property type="evidence" value="ECO:0007669"/>
    <property type="project" value="InterPro"/>
</dbReference>
<keyword evidence="3" id="KW-1185">Reference proteome</keyword>